<dbReference type="AlphaFoldDB" id="A0A2J6QVD9"/>
<gene>
    <name evidence="1" type="ORF">L207DRAFT_592695</name>
</gene>
<accession>A0A2J6QVD9</accession>
<keyword evidence="2" id="KW-1185">Reference proteome</keyword>
<proteinExistence type="predicted"/>
<protein>
    <submittedName>
        <fullName evidence="1">Uncharacterized protein</fullName>
    </submittedName>
</protein>
<dbReference type="Proteomes" id="UP000235786">
    <property type="component" value="Unassembled WGS sequence"/>
</dbReference>
<organism evidence="1 2">
    <name type="scientific">Hyaloscypha variabilis (strain UAMH 11265 / GT02V1 / F)</name>
    <name type="common">Meliniomyces variabilis</name>
    <dbReference type="NCBI Taxonomy" id="1149755"/>
    <lineage>
        <taxon>Eukaryota</taxon>
        <taxon>Fungi</taxon>
        <taxon>Dikarya</taxon>
        <taxon>Ascomycota</taxon>
        <taxon>Pezizomycotina</taxon>
        <taxon>Leotiomycetes</taxon>
        <taxon>Helotiales</taxon>
        <taxon>Hyaloscyphaceae</taxon>
        <taxon>Hyaloscypha</taxon>
        <taxon>Hyaloscypha variabilis</taxon>
    </lineage>
</organism>
<reference evidence="1 2" key="1">
    <citation type="submission" date="2016-04" db="EMBL/GenBank/DDBJ databases">
        <title>A degradative enzymes factory behind the ericoid mycorrhizal symbiosis.</title>
        <authorList>
            <consortium name="DOE Joint Genome Institute"/>
            <person name="Martino E."/>
            <person name="Morin E."/>
            <person name="Grelet G."/>
            <person name="Kuo A."/>
            <person name="Kohler A."/>
            <person name="Daghino S."/>
            <person name="Barry K."/>
            <person name="Choi C."/>
            <person name="Cichocki N."/>
            <person name="Clum A."/>
            <person name="Copeland A."/>
            <person name="Hainaut M."/>
            <person name="Haridas S."/>
            <person name="Labutti K."/>
            <person name="Lindquist E."/>
            <person name="Lipzen A."/>
            <person name="Khouja H.-R."/>
            <person name="Murat C."/>
            <person name="Ohm R."/>
            <person name="Olson A."/>
            <person name="Spatafora J."/>
            <person name="Veneault-Fourrey C."/>
            <person name="Henrissat B."/>
            <person name="Grigoriev I."/>
            <person name="Martin F."/>
            <person name="Perotto S."/>
        </authorList>
    </citation>
    <scope>NUCLEOTIDE SEQUENCE [LARGE SCALE GENOMIC DNA]</scope>
    <source>
        <strain evidence="1 2">F</strain>
    </source>
</reference>
<name>A0A2J6QVD9_HYAVF</name>
<dbReference type="EMBL" id="KZ613968">
    <property type="protein sequence ID" value="PMD30238.1"/>
    <property type="molecule type" value="Genomic_DNA"/>
</dbReference>
<sequence>MPPKLIQLPWVAGGGPTLHARYRQGVHPKEANVAAIAPVANAVITVYEYSDINTHAADAVVIATDIAMTRAAEAPYRKFRLLAGQNLELYKPVHHYAWRFDATAFHTTTNRWLVFVNVPKFVNGPMANGFRGNGAQLYQCYISAFEAALAPYPASYAVPPAAIAAGGVALPTTLAISFMGPAQGWNVQDAALIAMTAIRDATQRPPGGVYPGGTTLNLATVLAIQMRFTNIHICANYEQTHNPIAQSNALQRAFNEIFGGGDAQAPLAPGTVTNLRITRSGARYGNKLTTTPPAQSHKENFSVIGAGIKSAWPPETINENQILTKMGTPDAARSPFLRPWVLWDDKSRGKSHDRVIRDINELIDNF</sequence>
<evidence type="ECO:0000313" key="2">
    <source>
        <dbReference type="Proteomes" id="UP000235786"/>
    </source>
</evidence>
<evidence type="ECO:0000313" key="1">
    <source>
        <dbReference type="EMBL" id="PMD30238.1"/>
    </source>
</evidence>